<accession>A0A1T3NIK9</accession>
<sequence length="66" mass="6683">MGHRAGPGSSHRASGHAWGALTALTALGTLTVRAFRRCLGTRAGGTVRAPAPDAHPSGAGRRALVR</sequence>
<dbReference type="Proteomes" id="UP000190037">
    <property type="component" value="Unassembled WGS sequence"/>
</dbReference>
<comment type="caution">
    <text evidence="3">The sequence shown here is derived from an EMBL/GenBank/DDBJ whole genome shotgun (WGS) entry which is preliminary data.</text>
</comment>
<protein>
    <submittedName>
        <fullName evidence="3">Uncharacterized protein</fullName>
    </submittedName>
</protein>
<feature type="transmembrane region" description="Helical" evidence="2">
    <location>
        <begin position="17"/>
        <end position="35"/>
    </location>
</feature>
<dbReference type="AlphaFoldDB" id="A0A1T3NIK9"/>
<organism evidence="3 4">
    <name type="scientific">Embleya scabrispora</name>
    <dbReference type="NCBI Taxonomy" id="159449"/>
    <lineage>
        <taxon>Bacteria</taxon>
        <taxon>Bacillati</taxon>
        <taxon>Actinomycetota</taxon>
        <taxon>Actinomycetes</taxon>
        <taxon>Kitasatosporales</taxon>
        <taxon>Streptomycetaceae</taxon>
        <taxon>Embleya</taxon>
    </lineage>
</organism>
<evidence type="ECO:0000313" key="3">
    <source>
        <dbReference type="EMBL" id="OPC76510.1"/>
    </source>
</evidence>
<reference evidence="3 4" key="1">
    <citation type="submission" date="2017-03" db="EMBL/GenBank/DDBJ databases">
        <title>Draft genome sequence of Streptomyces scabrisporus NF3, endophyte isolated from Amphipterygium adstringens.</title>
        <authorList>
            <person name="Vazquez M."/>
            <person name="Ceapa C.D."/>
            <person name="Rodriguez Luna D."/>
            <person name="Sanchez Esquivel S."/>
        </authorList>
    </citation>
    <scope>NUCLEOTIDE SEQUENCE [LARGE SCALE GENOMIC DNA]</scope>
    <source>
        <strain evidence="3 4">NF3</strain>
    </source>
</reference>
<evidence type="ECO:0000256" key="2">
    <source>
        <dbReference type="SAM" id="Phobius"/>
    </source>
</evidence>
<keyword evidence="4" id="KW-1185">Reference proteome</keyword>
<dbReference type="RefSeq" id="WP_078982789.1">
    <property type="nucleotide sequence ID" value="NZ_MWQN01000006.1"/>
</dbReference>
<evidence type="ECO:0000313" key="4">
    <source>
        <dbReference type="Proteomes" id="UP000190037"/>
    </source>
</evidence>
<dbReference type="EMBL" id="MWQN01000006">
    <property type="protein sequence ID" value="OPC76510.1"/>
    <property type="molecule type" value="Genomic_DNA"/>
</dbReference>
<keyword evidence="2" id="KW-0812">Transmembrane</keyword>
<gene>
    <name evidence="3" type="ORF">B4N89_46690</name>
</gene>
<keyword evidence="2" id="KW-0472">Membrane</keyword>
<evidence type="ECO:0000256" key="1">
    <source>
        <dbReference type="SAM" id="MobiDB-lite"/>
    </source>
</evidence>
<proteinExistence type="predicted"/>
<feature type="region of interest" description="Disordered" evidence="1">
    <location>
        <begin position="42"/>
        <end position="66"/>
    </location>
</feature>
<keyword evidence="2" id="KW-1133">Transmembrane helix</keyword>
<name>A0A1T3NIK9_9ACTN</name>